<gene>
    <name evidence="3" type="ORF">AVDCRST_MAG50-2508</name>
</gene>
<reference evidence="3" key="1">
    <citation type="submission" date="2020-02" db="EMBL/GenBank/DDBJ databases">
        <authorList>
            <person name="Meier V. D."/>
        </authorList>
    </citation>
    <scope>NUCLEOTIDE SEQUENCE</scope>
    <source>
        <strain evidence="3">AVDCRST_MAG50</strain>
    </source>
</reference>
<dbReference type="SUPFAM" id="SSF48452">
    <property type="entry name" value="TPR-like"/>
    <property type="match status" value="2"/>
</dbReference>
<accession>A0A6J4IFE0</accession>
<evidence type="ECO:0000256" key="2">
    <source>
        <dbReference type="SAM" id="SignalP"/>
    </source>
</evidence>
<evidence type="ECO:0000256" key="1">
    <source>
        <dbReference type="SAM" id="MobiDB-lite"/>
    </source>
</evidence>
<name>A0A6J4IFE0_9ACTN</name>
<keyword evidence="2" id="KW-0732">Signal</keyword>
<dbReference type="Gene3D" id="1.25.40.10">
    <property type="entry name" value="Tetratricopeptide repeat domain"/>
    <property type="match status" value="2"/>
</dbReference>
<feature type="chain" id="PRO_5038799129" description="Tetratricopeptide repeat protein" evidence="2">
    <location>
        <begin position="22"/>
        <end position="460"/>
    </location>
</feature>
<dbReference type="AlphaFoldDB" id="A0A6J4IFE0"/>
<evidence type="ECO:0008006" key="4">
    <source>
        <dbReference type="Google" id="ProtNLM"/>
    </source>
</evidence>
<protein>
    <recommendedName>
        <fullName evidence="4">Tetratricopeptide repeat protein</fullName>
    </recommendedName>
</protein>
<feature type="signal peptide" evidence="2">
    <location>
        <begin position="1"/>
        <end position="21"/>
    </location>
</feature>
<dbReference type="EMBL" id="CADCTF010000104">
    <property type="protein sequence ID" value="CAA9249351.1"/>
    <property type="molecule type" value="Genomic_DNA"/>
</dbReference>
<feature type="region of interest" description="Disordered" evidence="1">
    <location>
        <begin position="28"/>
        <end position="48"/>
    </location>
</feature>
<evidence type="ECO:0000313" key="3">
    <source>
        <dbReference type="EMBL" id="CAA9249351.1"/>
    </source>
</evidence>
<sequence>MTRTTTVVLVTLLALTVPGCARDGGVEAGGGLQATPPSLAVDPASTSPTDQDILRIQTKLSARPADPTARLELAYAFLQKARETGDPSLYTKADALLTDLAASPEGKTNPGVLVAQGTLSLARHRFEDALDLGRRAVVAAPGNASALGVVVDASNELGRYDEAVEATQAMADARPSLPALARVSYARELRGDLAGAITAMAQAVGAGAGTGENLAYAQVQLGHLLLTSGDLAAAETAYAAAARSFPGSALPDAGRARVLVAQGNPSDAADLLAGVVQQLPIAEHAIAHGEALAAAGRRSEADSAFELVRAIAKLDKANGVNTDLEMALFEADHGRPSEAVKVARTALKGRPGIYGRDALAWALFRDGKVDEASIEARKATVLGTRDPSLRFHAAVIADAKGDRQAATEHLTVVLATNPAFSAHHGPAVRSLAARLGLAAPQTPVAVVAAPVVPARPIRAG</sequence>
<proteinExistence type="predicted"/>
<dbReference type="Pfam" id="PF13432">
    <property type="entry name" value="TPR_16"/>
    <property type="match status" value="2"/>
</dbReference>
<dbReference type="InterPro" id="IPR011990">
    <property type="entry name" value="TPR-like_helical_dom_sf"/>
</dbReference>
<organism evidence="3">
    <name type="scientific">uncultured Acidimicrobiales bacterium</name>
    <dbReference type="NCBI Taxonomy" id="310071"/>
    <lineage>
        <taxon>Bacteria</taxon>
        <taxon>Bacillati</taxon>
        <taxon>Actinomycetota</taxon>
        <taxon>Acidimicrobiia</taxon>
        <taxon>Acidimicrobiales</taxon>
        <taxon>environmental samples</taxon>
    </lineage>
</organism>